<proteinExistence type="predicted"/>
<evidence type="ECO:0000313" key="2">
    <source>
        <dbReference type="Proteomes" id="UP000255515"/>
    </source>
</evidence>
<name>A0A376BZS6_9FLAO</name>
<dbReference type="Proteomes" id="UP000255515">
    <property type="component" value="Unassembled WGS sequence"/>
</dbReference>
<evidence type="ECO:0000313" key="1">
    <source>
        <dbReference type="EMBL" id="SSZ46974.1"/>
    </source>
</evidence>
<dbReference type="AlphaFoldDB" id="A0A376BZS6"/>
<accession>A0A376BZS6</accession>
<reference evidence="1 2" key="1">
    <citation type="submission" date="2018-06" db="EMBL/GenBank/DDBJ databases">
        <authorList>
            <consortium name="Pathogen Informatics"/>
            <person name="Doyle S."/>
        </authorList>
    </citation>
    <scope>NUCLEOTIDE SEQUENCE [LARGE SCALE GENOMIC DNA]</scope>
    <source>
        <strain evidence="1 2">NCTC11661</strain>
    </source>
</reference>
<protein>
    <submittedName>
        <fullName evidence="1">Uncharacterized protein</fullName>
    </submittedName>
</protein>
<dbReference type="EMBL" id="UFTJ01000001">
    <property type="protein sequence ID" value="SSZ46974.1"/>
    <property type="molecule type" value="Genomic_DNA"/>
</dbReference>
<gene>
    <name evidence="1" type="ORF">NCTC11661_00637</name>
</gene>
<sequence>MIFIVLDFAKVLTKPFEMKKIPIFGLKEI</sequence>
<organism evidence="1 2">
    <name type="scientific">Bergeyella zoohelcum</name>
    <dbReference type="NCBI Taxonomy" id="1015"/>
    <lineage>
        <taxon>Bacteria</taxon>
        <taxon>Pseudomonadati</taxon>
        <taxon>Bacteroidota</taxon>
        <taxon>Flavobacteriia</taxon>
        <taxon>Flavobacteriales</taxon>
        <taxon>Weeksellaceae</taxon>
        <taxon>Bergeyella</taxon>
    </lineage>
</organism>